<organism evidence="2 3">
    <name type="scientific">marine gamma proteobacterium HTCC2143</name>
    <dbReference type="NCBI Taxonomy" id="247633"/>
    <lineage>
        <taxon>Bacteria</taxon>
        <taxon>Pseudomonadati</taxon>
        <taxon>Pseudomonadota</taxon>
        <taxon>Gammaproteobacteria</taxon>
        <taxon>Cellvibrionales</taxon>
        <taxon>Spongiibacteraceae</taxon>
        <taxon>BD1-7 clade</taxon>
    </lineage>
</organism>
<dbReference type="Pfam" id="PF00753">
    <property type="entry name" value="Lactamase_B"/>
    <property type="match status" value="1"/>
</dbReference>
<dbReference type="SUPFAM" id="SSF56281">
    <property type="entry name" value="Metallo-hydrolase/oxidoreductase"/>
    <property type="match status" value="1"/>
</dbReference>
<dbReference type="InterPro" id="IPR050855">
    <property type="entry name" value="NDM-1-like"/>
</dbReference>
<protein>
    <submittedName>
        <fullName evidence="2">Beta-lactamase</fullName>
    </submittedName>
</protein>
<dbReference type="Proteomes" id="UP000004931">
    <property type="component" value="Unassembled WGS sequence"/>
</dbReference>
<dbReference type="eggNOG" id="COG0491">
    <property type="taxonomic scope" value="Bacteria"/>
</dbReference>
<dbReference type="STRING" id="247633.GP2143_04143"/>
<dbReference type="InterPro" id="IPR001279">
    <property type="entry name" value="Metallo-B-lactamas"/>
</dbReference>
<dbReference type="Gene3D" id="3.60.15.10">
    <property type="entry name" value="Ribonuclease Z/Hydroxyacylglutathione hydrolase-like"/>
    <property type="match status" value="1"/>
</dbReference>
<evidence type="ECO:0000259" key="1">
    <source>
        <dbReference type="SMART" id="SM00849"/>
    </source>
</evidence>
<feature type="domain" description="Metallo-beta-lactamase" evidence="1">
    <location>
        <begin position="45"/>
        <end position="243"/>
    </location>
</feature>
<dbReference type="PANTHER" id="PTHR42951">
    <property type="entry name" value="METALLO-BETA-LACTAMASE DOMAIN-CONTAINING"/>
    <property type="match status" value="1"/>
</dbReference>
<gene>
    <name evidence="2" type="ORF">GP2143_04143</name>
</gene>
<reference evidence="2 3" key="1">
    <citation type="journal article" date="2010" name="J. Bacteriol.">
        <title>Genome sequence of the oligotrophic marine Gammaproteobacterium HTCC2143, isolated from the Oregon Coast.</title>
        <authorList>
            <person name="Oh H.M."/>
            <person name="Kang I."/>
            <person name="Ferriera S."/>
            <person name="Giovannoni S.J."/>
            <person name="Cho J.C."/>
        </authorList>
    </citation>
    <scope>NUCLEOTIDE SEQUENCE [LARGE SCALE GENOMIC DNA]</scope>
    <source>
        <strain evidence="2 3">HTCC2143</strain>
    </source>
</reference>
<dbReference type="EMBL" id="AAVT01000004">
    <property type="protein sequence ID" value="EAW31283.1"/>
    <property type="molecule type" value="Genomic_DNA"/>
</dbReference>
<sequence>MNKHFLQLAGIIAILGSVATGCSGDRVSIIEDSDTRRIIRLDVAAANVFVVEENDRRLMIDAGNPGDEDRYEVLMREAGIDPGTIDYAILTHGHIDHAGTAAYFQQRHGIQIIGGAADQKMIDAGGDVDLCPTSITAHFVRMTLEGSRYPVFKLDRTIATDAGVIDLAELGMSGSILPHSGHTPGSLVILIGQHAFVGDLIRGGIVANETPTTHLFMCDLEENRRRIGEILELGGIEQWHPGHFGSFPTEAVSAYLKKEVGN</sequence>
<comment type="caution">
    <text evidence="2">The sequence shown here is derived from an EMBL/GenBank/DDBJ whole genome shotgun (WGS) entry which is preliminary data.</text>
</comment>
<keyword evidence="3" id="KW-1185">Reference proteome</keyword>
<dbReference type="InterPro" id="IPR036866">
    <property type="entry name" value="RibonucZ/Hydroxyglut_hydro"/>
</dbReference>
<dbReference type="SMART" id="SM00849">
    <property type="entry name" value="Lactamase_B"/>
    <property type="match status" value="1"/>
</dbReference>
<proteinExistence type="predicted"/>
<dbReference type="AlphaFoldDB" id="A0YDI0"/>
<evidence type="ECO:0000313" key="3">
    <source>
        <dbReference type="Proteomes" id="UP000004931"/>
    </source>
</evidence>
<name>A0YDI0_9GAMM</name>
<evidence type="ECO:0000313" key="2">
    <source>
        <dbReference type="EMBL" id="EAW31283.1"/>
    </source>
</evidence>
<accession>A0YDI0</accession>
<dbReference type="PROSITE" id="PS51257">
    <property type="entry name" value="PROKAR_LIPOPROTEIN"/>
    <property type="match status" value="1"/>
</dbReference>
<dbReference type="OrthoDB" id="9815874at2"/>